<accession>C5D0L5</accession>
<comment type="similarity">
    <text evidence="1">Belongs to the peptidase M81 family.</text>
</comment>
<keyword evidence="1" id="KW-0378">Hydrolase</keyword>
<dbReference type="InterPro" id="IPR009197">
    <property type="entry name" value="MlrC"/>
</dbReference>
<evidence type="ECO:0000313" key="4">
    <source>
        <dbReference type="EMBL" id="ACS22573.1"/>
    </source>
</evidence>
<dbReference type="GO" id="GO:0008237">
    <property type="term" value="F:metallopeptidase activity"/>
    <property type="evidence" value="ECO:0007669"/>
    <property type="project" value="UniProtKB-KW"/>
</dbReference>
<protein>
    <recommendedName>
        <fullName evidence="1">Microcystinase C</fullName>
        <shortName evidence="1">MlrC</shortName>
    </recommendedName>
</protein>
<dbReference type="STRING" id="543728.Vapar_6004"/>
<dbReference type="KEGG" id="vap:Vapar_6004"/>
<dbReference type="InterPro" id="IPR015995">
    <property type="entry name" value="MlrC_N"/>
</dbReference>
<reference evidence="4" key="1">
    <citation type="submission" date="2009-06" db="EMBL/GenBank/DDBJ databases">
        <title>Complete sequence of chromosome 2 of Variovorax paradoxus S110.</title>
        <authorList>
            <consortium name="US DOE Joint Genome Institute"/>
            <person name="Lucas S."/>
            <person name="Copeland A."/>
            <person name="Lapidus A."/>
            <person name="Glavina del Rio T."/>
            <person name="Tice H."/>
            <person name="Bruce D."/>
            <person name="Goodwin L."/>
            <person name="Pitluck S."/>
            <person name="Chertkov O."/>
            <person name="Brettin T."/>
            <person name="Detter J.C."/>
            <person name="Han C."/>
            <person name="Larimer F."/>
            <person name="Land M."/>
            <person name="Hauser L."/>
            <person name="Kyrpides N."/>
            <person name="Ovchinnikova G."/>
            <person name="Orwin P."/>
            <person name="Leadbetter J.R."/>
            <person name="Spain J.C."/>
            <person name="Han J.I."/>
        </authorList>
    </citation>
    <scope>NUCLEOTIDE SEQUENCE</scope>
    <source>
        <strain evidence="4">S110</strain>
    </source>
</reference>
<keyword evidence="1" id="KW-0645">Protease</keyword>
<proteinExistence type="inferred from homology"/>
<keyword evidence="1" id="KW-0479">Metal-binding</keyword>
<feature type="domain" description="Microcystin LR degradation protein MlrC C-terminal" evidence="2">
    <location>
        <begin position="306"/>
        <end position="487"/>
    </location>
</feature>
<gene>
    <name evidence="4" type="ordered locus">Vapar_6004</name>
</gene>
<dbReference type="OrthoDB" id="5288421at2"/>
<dbReference type="EMBL" id="CP001636">
    <property type="protein sequence ID" value="ACS22573.1"/>
    <property type="molecule type" value="Genomic_DNA"/>
</dbReference>
<dbReference type="PIRSF" id="PIRSF012702">
    <property type="entry name" value="UCP012702"/>
    <property type="match status" value="1"/>
</dbReference>
<feature type="domain" description="Microcystin LR degradation protein MlrC N-terminal" evidence="3">
    <location>
        <begin position="8"/>
        <end position="296"/>
    </location>
</feature>
<comment type="cofactor">
    <cofactor evidence="1">
        <name>Zn(2+)</name>
        <dbReference type="ChEBI" id="CHEBI:29105"/>
    </cofactor>
    <text evidence="1">Binds 1 zinc ion per subunit.</text>
</comment>
<name>C5D0L5_VARPS</name>
<sequence length="498" mass="53513">MNHKAPLRLLLACFKHETNTFSPAPTPLQRFFRDGDTPLVGDAAAAARRGTGTGMGGFLEVTDREGCEITVAVVAEASPSGLVDTEAYERIVGLILDAARGKVFDGILLDLHGAMVTPAHEDGEGELLRRLRELQPTVPIGAAFDMHANLYPEMVARLTVLSGYHTYPHVDMAAAGRRAAELLVRTIRGEIRPVLAWDNRPMLPHVMRQGTHAQPNRSLQARCIELEQAGTVLAASVFTGFPHADIRNAGLSAVVCTDANEEQARQVRDELLDQAWENRSAFVYKGQPLAKSVAQAKSAAGRVVVLLDHCDNSASGGTMDTTGVLAEVLRQDLQDAVFYAIRDPQAVEEAIAAGIGNEVTLSLGGLSELTTTGDANPPLTLSARVRTINDGAFRLRGPMMAGVAISAGKTVVLQAGGVQVVVTSVATEPHDLAYLMSLGIDLDRVRYLVLKSRVHWRAGFGSLAADVIECDSVGVTTSDYSKLRFERVRRPIYPLDAL</sequence>
<evidence type="ECO:0000259" key="3">
    <source>
        <dbReference type="Pfam" id="PF07364"/>
    </source>
</evidence>
<comment type="function">
    <text evidence="1">Involved in peptidolytic degradation of cyclic heptapeptide hepatotoxin microcystin (MC).</text>
</comment>
<dbReference type="AlphaFoldDB" id="C5D0L5"/>
<dbReference type="InterPro" id="IPR010799">
    <property type="entry name" value="MlrC_C"/>
</dbReference>
<organism evidence="4">
    <name type="scientific">Variovorax paradoxus (strain S110)</name>
    <dbReference type="NCBI Taxonomy" id="543728"/>
    <lineage>
        <taxon>Bacteria</taxon>
        <taxon>Pseudomonadati</taxon>
        <taxon>Pseudomonadota</taxon>
        <taxon>Betaproteobacteria</taxon>
        <taxon>Burkholderiales</taxon>
        <taxon>Comamonadaceae</taxon>
        <taxon>Variovorax</taxon>
    </lineage>
</organism>
<dbReference type="Pfam" id="PF07364">
    <property type="entry name" value="DUF1485"/>
    <property type="match status" value="1"/>
</dbReference>
<dbReference type="GO" id="GO:0046872">
    <property type="term" value="F:metal ion binding"/>
    <property type="evidence" value="ECO:0007669"/>
    <property type="project" value="UniProtKB-KW"/>
</dbReference>
<keyword evidence="1" id="KW-0482">Metalloprotease</keyword>
<dbReference type="eggNOG" id="COG5476">
    <property type="taxonomic scope" value="Bacteria"/>
</dbReference>
<dbReference type="Pfam" id="PF07171">
    <property type="entry name" value="MlrC_C"/>
    <property type="match status" value="1"/>
</dbReference>
<dbReference type="HOGENOM" id="CLU_028172_1_0_4"/>
<evidence type="ECO:0000256" key="1">
    <source>
        <dbReference type="PIRNR" id="PIRNR012702"/>
    </source>
</evidence>
<dbReference type="GO" id="GO:0006508">
    <property type="term" value="P:proteolysis"/>
    <property type="evidence" value="ECO:0007669"/>
    <property type="project" value="UniProtKB-KW"/>
</dbReference>
<evidence type="ECO:0000259" key="2">
    <source>
        <dbReference type="Pfam" id="PF07171"/>
    </source>
</evidence>